<dbReference type="RefSeq" id="WP_183375547.1">
    <property type="nucleotide sequence ID" value="NZ_JACHHD010000009.1"/>
</dbReference>
<feature type="transmembrane region" description="Helical" evidence="2">
    <location>
        <begin position="88"/>
        <end position="108"/>
    </location>
</feature>
<name>A0A7W8D1J3_9FIRM</name>
<dbReference type="InterPro" id="IPR004474">
    <property type="entry name" value="LytR_CpsA_psr"/>
</dbReference>
<gene>
    <name evidence="5" type="ORF">H5982_04385</name>
    <name evidence="4" type="ORF">HNQ43_001087</name>
</gene>
<evidence type="ECO:0000313" key="4">
    <source>
        <dbReference type="EMBL" id="MBB5185039.1"/>
    </source>
</evidence>
<reference evidence="5 7" key="3">
    <citation type="journal article" date="2021" name="Sci. Rep.">
        <title>The distribution of antibiotic resistance genes in chicken gut microbiota commensals.</title>
        <authorList>
            <person name="Juricova H."/>
            <person name="Matiasovicova J."/>
            <person name="Kubasova T."/>
            <person name="Cejkova D."/>
            <person name="Rychlik I."/>
        </authorList>
    </citation>
    <scope>NUCLEOTIDE SEQUENCE [LARGE SCALE GENOMIC DNA]</scope>
    <source>
        <strain evidence="5 7">An423</strain>
    </source>
</reference>
<dbReference type="EMBL" id="JACJLU010000004">
    <property type="protein sequence ID" value="MBM6831347.1"/>
    <property type="molecule type" value="Genomic_DNA"/>
</dbReference>
<keyword evidence="2" id="KW-0472">Membrane</keyword>
<reference evidence="5" key="2">
    <citation type="submission" date="2020-08" db="EMBL/GenBank/DDBJ databases">
        <authorList>
            <person name="Cejkova D."/>
            <person name="Kubasova T."/>
            <person name="Jahodarova E."/>
            <person name="Rychlik I."/>
        </authorList>
    </citation>
    <scope>NUCLEOTIDE SEQUENCE</scope>
    <source>
        <strain evidence="5">An423</strain>
    </source>
</reference>
<protein>
    <submittedName>
        <fullName evidence="4 5">LCP family protein</fullName>
    </submittedName>
</protein>
<organism evidence="4 6">
    <name type="scientific">Faecalicoccus acidiformans</name>
    <dbReference type="NCBI Taxonomy" id="915173"/>
    <lineage>
        <taxon>Bacteria</taxon>
        <taxon>Bacillati</taxon>
        <taxon>Bacillota</taxon>
        <taxon>Erysipelotrichia</taxon>
        <taxon>Erysipelotrichales</taxon>
        <taxon>Erysipelotrichaceae</taxon>
        <taxon>Faecalicoccus</taxon>
    </lineage>
</organism>
<feature type="domain" description="Cell envelope-related transcriptional attenuator" evidence="3">
    <location>
        <begin position="270"/>
        <end position="426"/>
    </location>
</feature>
<dbReference type="NCBIfam" id="TIGR00350">
    <property type="entry name" value="lytR_cpsA_psr"/>
    <property type="match status" value="1"/>
</dbReference>
<comment type="caution">
    <text evidence="4">The sequence shown here is derived from an EMBL/GenBank/DDBJ whole genome shotgun (WGS) entry which is preliminary data.</text>
</comment>
<dbReference type="Gene3D" id="3.40.630.190">
    <property type="entry name" value="LCP protein"/>
    <property type="match status" value="1"/>
</dbReference>
<accession>A0A7W8D1J3</accession>
<dbReference type="Gene3D" id="3.40.190.10">
    <property type="entry name" value="Periplasmic binding protein-like II"/>
    <property type="match status" value="1"/>
</dbReference>
<proteinExistence type="inferred from homology"/>
<keyword evidence="2" id="KW-1133">Transmembrane helix</keyword>
<dbReference type="InterPro" id="IPR050922">
    <property type="entry name" value="LytR/CpsA/Psr_CW_biosynth"/>
</dbReference>
<dbReference type="Proteomes" id="UP000775500">
    <property type="component" value="Unassembled WGS sequence"/>
</dbReference>
<dbReference type="PANTHER" id="PTHR33392:SF6">
    <property type="entry name" value="POLYISOPRENYL-TEICHOIC ACID--PEPTIDOGLYCAN TEICHOIC ACID TRANSFERASE TAGU"/>
    <property type="match status" value="1"/>
</dbReference>
<sequence length="567" mass="63374">MSKKQIQTNSRKVPRKKRRRISPFLVILCFILSIASLALVGYLVFQLFQLDMFPLTLLIPVVSVVILLTLMIILFANFKCRRKVSKVFMTLLLAALTTGYGFGNYYVYGLTNLFNEVTNLTDKIAHRINVYALNGSGIEDIEDLDGQTVGLVLSLNEEGIQRCLNDLESQDISIETNEYYTLSDLLYGFYNGQVDSIILDETYENDIHEMGGDYTNFGVATQSIYQTVYYTERSTSQDESLNRVSSIVTDPFTVLISGNDSYGSLNENSRSDVNMLVTINPTTHTVLMTSLPRDLYVSITCPSGVQACPEDSLNKLTHTGQYGVEATDETIENLLGITVNYTVRVNFSSLVNLVDAVDGIDVYVEEGLEVDTFYANGTEGVKEGWNHLEGERALAYARERYAYVDGDAQRVKNQQQVLEALINKIASPSMLLNFGDFIDALGGAFETNMPADQIRSFIRYEFAMMPEWKFENFTISGSVSTEFCTIQGDYASVMIPYVEYLDAATEKIQAVLDGESSESIEEPSTDPYQLTLWDFSEYSDTGDVYGGSASIYGQDPYALYGDTTYGY</sequence>
<feature type="transmembrane region" description="Helical" evidence="2">
    <location>
        <begin position="57"/>
        <end position="76"/>
    </location>
</feature>
<evidence type="ECO:0000313" key="7">
    <source>
        <dbReference type="Proteomes" id="UP000775500"/>
    </source>
</evidence>
<evidence type="ECO:0000313" key="6">
    <source>
        <dbReference type="Proteomes" id="UP000521313"/>
    </source>
</evidence>
<keyword evidence="2" id="KW-0812">Transmembrane</keyword>
<dbReference type="PANTHER" id="PTHR33392">
    <property type="entry name" value="POLYISOPRENYL-TEICHOIC ACID--PEPTIDOGLYCAN TEICHOIC ACID TRANSFERASE TAGU"/>
    <property type="match status" value="1"/>
</dbReference>
<evidence type="ECO:0000259" key="3">
    <source>
        <dbReference type="Pfam" id="PF03816"/>
    </source>
</evidence>
<comment type="similarity">
    <text evidence="1">Belongs to the LytR/CpsA/Psr (LCP) family.</text>
</comment>
<keyword evidence="7" id="KW-1185">Reference proteome</keyword>
<evidence type="ECO:0000256" key="1">
    <source>
        <dbReference type="ARBA" id="ARBA00006068"/>
    </source>
</evidence>
<reference evidence="4 6" key="1">
    <citation type="submission" date="2020-08" db="EMBL/GenBank/DDBJ databases">
        <title>Genomic Encyclopedia of Type Strains, Phase IV (KMG-IV): sequencing the most valuable type-strain genomes for metagenomic binning, comparative biology and taxonomic classification.</title>
        <authorList>
            <person name="Goeker M."/>
        </authorList>
    </citation>
    <scope>NUCLEOTIDE SEQUENCE [LARGE SCALE GENOMIC DNA]</scope>
    <source>
        <strain evidence="4 6">DSM 26963</strain>
    </source>
</reference>
<dbReference type="Proteomes" id="UP000521313">
    <property type="component" value="Unassembled WGS sequence"/>
</dbReference>
<dbReference type="Pfam" id="PF03816">
    <property type="entry name" value="LytR_cpsA_psr"/>
    <property type="match status" value="1"/>
</dbReference>
<dbReference type="AlphaFoldDB" id="A0A7W8D1J3"/>
<feature type="transmembrane region" description="Helical" evidence="2">
    <location>
        <begin position="21"/>
        <end position="45"/>
    </location>
</feature>
<dbReference type="EMBL" id="JACHHD010000009">
    <property type="protein sequence ID" value="MBB5185039.1"/>
    <property type="molecule type" value="Genomic_DNA"/>
</dbReference>
<evidence type="ECO:0000256" key="2">
    <source>
        <dbReference type="SAM" id="Phobius"/>
    </source>
</evidence>
<evidence type="ECO:0000313" key="5">
    <source>
        <dbReference type="EMBL" id="MBM6831347.1"/>
    </source>
</evidence>